<keyword evidence="2" id="KW-1015">Disulfide bond</keyword>
<evidence type="ECO:0000313" key="5">
    <source>
        <dbReference type="Proteomes" id="UP000626109"/>
    </source>
</evidence>
<feature type="non-terminal residue" evidence="4">
    <location>
        <position position="109"/>
    </location>
</feature>
<protein>
    <recommendedName>
        <fullName evidence="3">Apple domain-containing protein</fullName>
    </recommendedName>
</protein>
<evidence type="ECO:0000313" key="4">
    <source>
        <dbReference type="EMBL" id="CAE8711864.1"/>
    </source>
</evidence>
<dbReference type="InterPro" id="IPR003609">
    <property type="entry name" value="Pan_app"/>
</dbReference>
<dbReference type="EMBL" id="CAJNNW010032233">
    <property type="protein sequence ID" value="CAE8711864.1"/>
    <property type="molecule type" value="Genomic_DNA"/>
</dbReference>
<keyword evidence="1" id="KW-0677">Repeat</keyword>
<dbReference type="SMART" id="SM00223">
    <property type="entry name" value="APPLE"/>
    <property type="match status" value="1"/>
</dbReference>
<comment type="caution">
    <text evidence="4">The sequence shown here is derived from an EMBL/GenBank/DDBJ whole genome shotgun (WGS) entry which is preliminary data.</text>
</comment>
<dbReference type="GO" id="GO:0006508">
    <property type="term" value="P:proteolysis"/>
    <property type="evidence" value="ECO:0007669"/>
    <property type="project" value="InterPro"/>
</dbReference>
<reference evidence="4" key="1">
    <citation type="submission" date="2021-02" db="EMBL/GenBank/DDBJ databases">
        <authorList>
            <person name="Dougan E. K."/>
            <person name="Rhodes N."/>
            <person name="Thang M."/>
            <person name="Chan C."/>
        </authorList>
    </citation>
    <scope>NUCLEOTIDE SEQUENCE</scope>
</reference>
<dbReference type="GO" id="GO:0005576">
    <property type="term" value="C:extracellular region"/>
    <property type="evidence" value="ECO:0007669"/>
    <property type="project" value="InterPro"/>
</dbReference>
<gene>
    <name evidence="4" type="ORF">PGLA2088_LOCUS36711</name>
</gene>
<feature type="domain" description="Apple" evidence="3">
    <location>
        <begin position="6"/>
        <end position="79"/>
    </location>
</feature>
<dbReference type="AlphaFoldDB" id="A0A813KZF6"/>
<organism evidence="4 5">
    <name type="scientific">Polarella glacialis</name>
    <name type="common">Dinoflagellate</name>
    <dbReference type="NCBI Taxonomy" id="89957"/>
    <lineage>
        <taxon>Eukaryota</taxon>
        <taxon>Sar</taxon>
        <taxon>Alveolata</taxon>
        <taxon>Dinophyceae</taxon>
        <taxon>Suessiales</taxon>
        <taxon>Suessiaceae</taxon>
        <taxon>Polarella</taxon>
    </lineage>
</organism>
<sequence length="109" mass="11722">ETTPDCAVLGRGYDDPFVQHVNGAFLANAMTCQDSCKLNPMCYHFTFYNDTKACWLQGNNVAGWTPKTHSSAISAPKCCPLDRALVCSAPGEVAPSFPPTIPRDTAAPE</sequence>
<dbReference type="Proteomes" id="UP000626109">
    <property type="component" value="Unassembled WGS sequence"/>
</dbReference>
<dbReference type="Gene3D" id="3.50.4.10">
    <property type="entry name" value="Hepatocyte Growth Factor"/>
    <property type="match status" value="1"/>
</dbReference>
<accession>A0A813KZF6</accession>
<evidence type="ECO:0000256" key="1">
    <source>
        <dbReference type="ARBA" id="ARBA00022737"/>
    </source>
</evidence>
<proteinExistence type="predicted"/>
<dbReference type="Pfam" id="PF00024">
    <property type="entry name" value="PAN_1"/>
    <property type="match status" value="1"/>
</dbReference>
<evidence type="ECO:0000259" key="3">
    <source>
        <dbReference type="SMART" id="SM00223"/>
    </source>
</evidence>
<dbReference type="SUPFAM" id="SSF57414">
    <property type="entry name" value="Hairpin loop containing domain-like"/>
    <property type="match status" value="1"/>
</dbReference>
<name>A0A813KZF6_POLGL</name>
<feature type="non-terminal residue" evidence="4">
    <location>
        <position position="1"/>
    </location>
</feature>
<dbReference type="InterPro" id="IPR000177">
    <property type="entry name" value="Apple"/>
</dbReference>
<evidence type="ECO:0000256" key="2">
    <source>
        <dbReference type="ARBA" id="ARBA00023157"/>
    </source>
</evidence>